<gene>
    <name evidence="2" type="ORF">AB1300_17315</name>
</gene>
<keyword evidence="3" id="KW-1185">Reference proteome</keyword>
<dbReference type="EMBL" id="JBFRHK010000011">
    <property type="protein sequence ID" value="MEX3746882.1"/>
    <property type="molecule type" value="Genomic_DNA"/>
</dbReference>
<keyword evidence="1" id="KW-0732">Signal</keyword>
<accession>A0ABV3W126</accession>
<evidence type="ECO:0000256" key="1">
    <source>
        <dbReference type="SAM" id="SignalP"/>
    </source>
</evidence>
<name>A0ABV3W126_9BACI</name>
<proteinExistence type="predicted"/>
<sequence length="272" mass="31551">MKKKILQCFMLVLLLLLIACSKEESEDTIEEVSEGISKATVINNVLEQTITSYKMKLESTGGSKTIGSKSEQLLEDETHTMDMAVQKEPFLIYYNYVDPEDMTKAYIDRDSEYYNLNNSERWYKISELNMAEKQELFSEGYLSEDIKRLLEFEDIIELQSQENEYILIAKVTDSSDEKSLAFVTDYIENNMKMELDTKRLKITINEVKYTLIFDKDFLLKSLNIIADINLYEGTAKSNLYLNTKTVYSDVNNVRDFLMPEGISKNAINTDEF</sequence>
<protein>
    <submittedName>
        <fullName evidence="2">DUF6612 family protein</fullName>
    </submittedName>
</protein>
<dbReference type="InterPro" id="IPR046720">
    <property type="entry name" value="DUF6612"/>
</dbReference>
<feature type="signal peptide" evidence="1">
    <location>
        <begin position="1"/>
        <end position="21"/>
    </location>
</feature>
<dbReference type="RefSeq" id="WP_368637459.1">
    <property type="nucleotide sequence ID" value="NZ_JBFRHK010000011.1"/>
</dbReference>
<dbReference type="Proteomes" id="UP001558534">
    <property type="component" value="Unassembled WGS sequence"/>
</dbReference>
<dbReference type="Pfam" id="PF20316">
    <property type="entry name" value="DUF6612"/>
    <property type="match status" value="1"/>
</dbReference>
<evidence type="ECO:0000313" key="3">
    <source>
        <dbReference type="Proteomes" id="UP001558534"/>
    </source>
</evidence>
<organism evidence="2 3">
    <name type="scientific">Lysinibacillus xylanilyticus</name>
    <dbReference type="NCBI Taxonomy" id="582475"/>
    <lineage>
        <taxon>Bacteria</taxon>
        <taxon>Bacillati</taxon>
        <taxon>Bacillota</taxon>
        <taxon>Bacilli</taxon>
        <taxon>Bacillales</taxon>
        <taxon>Bacillaceae</taxon>
        <taxon>Lysinibacillus</taxon>
    </lineage>
</organism>
<reference evidence="2 3" key="1">
    <citation type="submission" date="2024-07" db="EMBL/GenBank/DDBJ databases">
        <title>Characterization of a bacterium isolated from hydrolysated instant sea cucumber by whole-genome sequencing and metabolomics.</title>
        <authorList>
            <person name="Luo X."/>
            <person name="Zhang Z."/>
            <person name="Zheng Z."/>
            <person name="Zhang W."/>
            <person name="Ming T."/>
            <person name="Jiao L."/>
            <person name="Su X."/>
            <person name="Kong F."/>
            <person name="Xu J."/>
        </authorList>
    </citation>
    <scope>NUCLEOTIDE SEQUENCE [LARGE SCALE GENOMIC DNA]</scope>
    <source>
        <strain evidence="2 3">XL-2024</strain>
    </source>
</reference>
<evidence type="ECO:0000313" key="2">
    <source>
        <dbReference type="EMBL" id="MEX3746882.1"/>
    </source>
</evidence>
<comment type="caution">
    <text evidence="2">The sequence shown here is derived from an EMBL/GenBank/DDBJ whole genome shotgun (WGS) entry which is preliminary data.</text>
</comment>
<dbReference type="PROSITE" id="PS51257">
    <property type="entry name" value="PROKAR_LIPOPROTEIN"/>
    <property type="match status" value="1"/>
</dbReference>
<feature type="chain" id="PRO_5046947738" evidence="1">
    <location>
        <begin position="22"/>
        <end position="272"/>
    </location>
</feature>